<evidence type="ECO:0000313" key="3">
    <source>
        <dbReference type="Proteomes" id="UP001379235"/>
    </source>
</evidence>
<dbReference type="Proteomes" id="UP001379235">
    <property type="component" value="Unassembled WGS sequence"/>
</dbReference>
<accession>A0ABU8SCA8</accession>
<dbReference type="Pfam" id="PF03929">
    <property type="entry name" value="PepSY_TM"/>
    <property type="match status" value="1"/>
</dbReference>
<evidence type="ECO:0000256" key="1">
    <source>
        <dbReference type="SAM" id="Phobius"/>
    </source>
</evidence>
<protein>
    <submittedName>
        <fullName evidence="2">PepSY domain-containing protein</fullName>
    </submittedName>
</protein>
<dbReference type="InterPro" id="IPR005625">
    <property type="entry name" value="PepSY-ass_TM"/>
</dbReference>
<feature type="transmembrane region" description="Helical" evidence="1">
    <location>
        <begin position="132"/>
        <end position="156"/>
    </location>
</feature>
<keyword evidence="1" id="KW-1133">Transmembrane helix</keyword>
<keyword evidence="1" id="KW-0812">Transmembrane</keyword>
<reference evidence="2 3" key="1">
    <citation type="submission" date="2024-03" db="EMBL/GenBank/DDBJ databases">
        <authorList>
            <person name="Jo J.-H."/>
        </authorList>
    </citation>
    <scope>NUCLEOTIDE SEQUENCE [LARGE SCALE GENOMIC DNA]</scope>
    <source>
        <strain evidence="2 3">AS3R-12</strain>
    </source>
</reference>
<name>A0ABU8SCA8_9SPHN</name>
<keyword evidence="3" id="KW-1185">Reference proteome</keyword>
<sequence length="173" mass="19078">MRKLRRWVSFPLILLLLLVSVTGVVLQGEEIAKIGAEQSPPPRSDLPEEAALAAMVQKAAAAARQLLPDLPVQSVALDFSRGQQKARFGVTPRGGPSVEVDMKSGEARWLPSSPPRMNVTMIQLHTGKFGPFGLVLMGIASLVFLVLTVTGFKVYYDMCKHRRKLGKPRLFWK</sequence>
<dbReference type="RefSeq" id="WP_339968999.1">
    <property type="nucleotide sequence ID" value="NZ_JBBHJY010000009.1"/>
</dbReference>
<evidence type="ECO:0000313" key="2">
    <source>
        <dbReference type="EMBL" id="MEJ6011598.1"/>
    </source>
</evidence>
<proteinExistence type="predicted"/>
<keyword evidence="1" id="KW-0472">Membrane</keyword>
<comment type="caution">
    <text evidence="2">The sequence shown here is derived from an EMBL/GenBank/DDBJ whole genome shotgun (WGS) entry which is preliminary data.</text>
</comment>
<gene>
    <name evidence="2" type="ORF">WG900_16920</name>
</gene>
<dbReference type="EMBL" id="JBBHJY010000009">
    <property type="protein sequence ID" value="MEJ6011598.1"/>
    <property type="molecule type" value="Genomic_DNA"/>
</dbReference>
<organism evidence="2 3">
    <name type="scientific">Novosphingobium aquae</name>
    <dbReference type="NCBI Taxonomy" id="3133435"/>
    <lineage>
        <taxon>Bacteria</taxon>
        <taxon>Pseudomonadati</taxon>
        <taxon>Pseudomonadota</taxon>
        <taxon>Alphaproteobacteria</taxon>
        <taxon>Sphingomonadales</taxon>
        <taxon>Sphingomonadaceae</taxon>
        <taxon>Novosphingobium</taxon>
    </lineage>
</organism>